<evidence type="ECO:0000256" key="6">
    <source>
        <dbReference type="ARBA" id="ARBA00022556"/>
    </source>
</evidence>
<dbReference type="EMBL" id="FNAC01000014">
    <property type="protein sequence ID" value="SDD07784.1"/>
    <property type="molecule type" value="Genomic_DNA"/>
</dbReference>
<evidence type="ECO:0000256" key="5">
    <source>
        <dbReference type="ARBA" id="ARBA00022516"/>
    </source>
</evidence>
<dbReference type="NCBIfam" id="TIGR00682">
    <property type="entry name" value="lpxK"/>
    <property type="match status" value="1"/>
</dbReference>
<sequence length="353" mass="40640">MQRLAFLLFPFALIYDLITRIRNFLYDQGYLKSQMAALPTILVGNLRVGGTGKTPMVEYLIRLLQKDYALGTLSRGYGRRTRGFLKADPIVSPEGIGDEPYQIYQKYGNQIQVFVGEDRASAIQKIKNEKNTPEIILLDDAFQHRSVRSHLNILLTTYQDPFYKDYLLPMGRLRESRSNAKRADAIVISKCPPHLSTEEKNQIKKETAKYFKKSQAIFFSSIGYGKPEAWGKGARFTKQVILMTGIAKVDALEDYVLENYQLLDRLYFPDHHQYKKDDFEQLGLLLAKHARSKPVVLTTEKDAVKVKSFYPEGFIREIPIFVIPIQVEFSPEDANQLNQLIQQKVFEKDHFGE</sequence>
<gene>
    <name evidence="13" type="primary">lpxK</name>
    <name evidence="14" type="ORF">SAMN04488104_101414</name>
</gene>
<dbReference type="InterPro" id="IPR027417">
    <property type="entry name" value="P-loop_NTPase"/>
</dbReference>
<keyword evidence="8 13" id="KW-0547">Nucleotide-binding</keyword>
<evidence type="ECO:0000256" key="10">
    <source>
        <dbReference type="ARBA" id="ARBA00022840"/>
    </source>
</evidence>
<accession>A0A1G6RTS6</accession>
<evidence type="ECO:0000313" key="15">
    <source>
        <dbReference type="Proteomes" id="UP000199060"/>
    </source>
</evidence>
<dbReference type="HAMAP" id="MF_00409">
    <property type="entry name" value="LpxK"/>
    <property type="match status" value="1"/>
</dbReference>
<dbReference type="AlphaFoldDB" id="A0A1G6RTS6"/>
<dbReference type="OrthoDB" id="9766423at2"/>
<evidence type="ECO:0000256" key="7">
    <source>
        <dbReference type="ARBA" id="ARBA00022679"/>
    </source>
</evidence>
<dbReference type="InterPro" id="IPR003758">
    <property type="entry name" value="LpxK"/>
</dbReference>
<keyword evidence="11 13" id="KW-0443">Lipid metabolism</keyword>
<dbReference type="GO" id="GO:0009244">
    <property type="term" value="P:lipopolysaccharide core region biosynthetic process"/>
    <property type="evidence" value="ECO:0007669"/>
    <property type="project" value="TreeGrafter"/>
</dbReference>
<name>A0A1G6RTS6_9BACT</name>
<evidence type="ECO:0000256" key="8">
    <source>
        <dbReference type="ARBA" id="ARBA00022741"/>
    </source>
</evidence>
<dbReference type="EC" id="2.7.1.130" evidence="3 13"/>
<dbReference type="PANTHER" id="PTHR42724">
    <property type="entry name" value="TETRAACYLDISACCHARIDE 4'-KINASE"/>
    <property type="match status" value="1"/>
</dbReference>
<dbReference type="RefSeq" id="WP_087938930.1">
    <property type="nucleotide sequence ID" value="NZ_FNAC01000014.1"/>
</dbReference>
<evidence type="ECO:0000256" key="12">
    <source>
        <dbReference type="ARBA" id="ARBA00029757"/>
    </source>
</evidence>
<dbReference type="GO" id="GO:0009245">
    <property type="term" value="P:lipid A biosynthetic process"/>
    <property type="evidence" value="ECO:0007669"/>
    <property type="project" value="UniProtKB-UniRule"/>
</dbReference>
<evidence type="ECO:0000313" key="14">
    <source>
        <dbReference type="EMBL" id="SDD07784.1"/>
    </source>
</evidence>
<organism evidence="14 15">
    <name type="scientific">Algoriphagus faecimaris</name>
    <dbReference type="NCBI Taxonomy" id="686796"/>
    <lineage>
        <taxon>Bacteria</taxon>
        <taxon>Pseudomonadati</taxon>
        <taxon>Bacteroidota</taxon>
        <taxon>Cytophagia</taxon>
        <taxon>Cytophagales</taxon>
        <taxon>Cyclobacteriaceae</taxon>
        <taxon>Algoriphagus</taxon>
    </lineage>
</organism>
<evidence type="ECO:0000256" key="3">
    <source>
        <dbReference type="ARBA" id="ARBA00012071"/>
    </source>
</evidence>
<keyword evidence="5 13" id="KW-0444">Lipid biosynthesis</keyword>
<evidence type="ECO:0000256" key="1">
    <source>
        <dbReference type="ARBA" id="ARBA00002274"/>
    </source>
</evidence>
<keyword evidence="9 13" id="KW-0418">Kinase</keyword>
<evidence type="ECO:0000256" key="13">
    <source>
        <dbReference type="HAMAP-Rule" id="MF_00409"/>
    </source>
</evidence>
<evidence type="ECO:0000256" key="11">
    <source>
        <dbReference type="ARBA" id="ARBA00023098"/>
    </source>
</evidence>
<keyword evidence="15" id="KW-1185">Reference proteome</keyword>
<keyword evidence="10 13" id="KW-0067">ATP-binding</keyword>
<comment type="function">
    <text evidence="1 13">Transfers the gamma-phosphate of ATP to the 4'-position of a tetraacyldisaccharide 1-phosphate intermediate (termed DS-1-P) to form tetraacyldisaccharide 1,4'-bis-phosphate (lipid IVA).</text>
</comment>
<proteinExistence type="inferred from homology"/>
<dbReference type="STRING" id="686796.SAMN04488104_101414"/>
<keyword evidence="7 13" id="KW-0808">Transferase</keyword>
<dbReference type="PANTHER" id="PTHR42724:SF1">
    <property type="entry name" value="TETRAACYLDISACCHARIDE 4'-KINASE, MITOCHONDRIAL-RELATED"/>
    <property type="match status" value="1"/>
</dbReference>
<comment type="similarity">
    <text evidence="13">Belongs to the LpxK family.</text>
</comment>
<dbReference type="Pfam" id="PF02606">
    <property type="entry name" value="LpxK"/>
    <property type="match status" value="1"/>
</dbReference>
<reference evidence="15" key="1">
    <citation type="submission" date="2016-10" db="EMBL/GenBank/DDBJ databases">
        <authorList>
            <person name="Varghese N."/>
            <person name="Submissions S."/>
        </authorList>
    </citation>
    <scope>NUCLEOTIDE SEQUENCE [LARGE SCALE GENOMIC DNA]</scope>
    <source>
        <strain evidence="15">DSM 23095</strain>
    </source>
</reference>
<protein>
    <recommendedName>
        <fullName evidence="4 13">Tetraacyldisaccharide 4'-kinase</fullName>
        <ecNumber evidence="3 13">2.7.1.130</ecNumber>
    </recommendedName>
    <alternativeName>
        <fullName evidence="12 13">Lipid A 4'-kinase</fullName>
    </alternativeName>
</protein>
<dbReference type="GO" id="GO:0009029">
    <property type="term" value="F:lipid-A 4'-kinase activity"/>
    <property type="evidence" value="ECO:0007669"/>
    <property type="project" value="UniProtKB-UniRule"/>
</dbReference>
<feature type="binding site" evidence="13">
    <location>
        <begin position="47"/>
        <end position="54"/>
    </location>
    <ligand>
        <name>ATP</name>
        <dbReference type="ChEBI" id="CHEBI:30616"/>
    </ligand>
</feature>
<keyword evidence="6 13" id="KW-0441">Lipid A biosynthesis</keyword>
<evidence type="ECO:0000256" key="2">
    <source>
        <dbReference type="ARBA" id="ARBA00004870"/>
    </source>
</evidence>
<comment type="catalytic activity">
    <reaction evidence="13">
        <text>a lipid A disaccharide + ATP = a lipid IVA + ADP + H(+)</text>
        <dbReference type="Rhea" id="RHEA:67840"/>
        <dbReference type="ChEBI" id="CHEBI:15378"/>
        <dbReference type="ChEBI" id="CHEBI:30616"/>
        <dbReference type="ChEBI" id="CHEBI:176343"/>
        <dbReference type="ChEBI" id="CHEBI:176425"/>
        <dbReference type="ChEBI" id="CHEBI:456216"/>
        <dbReference type="EC" id="2.7.1.130"/>
    </reaction>
</comment>
<comment type="pathway">
    <text evidence="2 13">Glycolipid biosynthesis; lipid IV(A) biosynthesis; lipid IV(A) from (3R)-3-hydroxytetradecanoyl-[acyl-carrier-protein] and UDP-N-acetyl-alpha-D-glucosamine: step 6/6.</text>
</comment>
<evidence type="ECO:0000256" key="9">
    <source>
        <dbReference type="ARBA" id="ARBA00022777"/>
    </source>
</evidence>
<dbReference type="GO" id="GO:0005886">
    <property type="term" value="C:plasma membrane"/>
    <property type="evidence" value="ECO:0007669"/>
    <property type="project" value="TreeGrafter"/>
</dbReference>
<dbReference type="SUPFAM" id="SSF52540">
    <property type="entry name" value="P-loop containing nucleoside triphosphate hydrolases"/>
    <property type="match status" value="1"/>
</dbReference>
<dbReference type="Proteomes" id="UP000199060">
    <property type="component" value="Unassembled WGS sequence"/>
</dbReference>
<evidence type="ECO:0000256" key="4">
    <source>
        <dbReference type="ARBA" id="ARBA00016436"/>
    </source>
</evidence>
<dbReference type="UniPathway" id="UPA00359">
    <property type="reaction ID" value="UER00482"/>
</dbReference>
<dbReference type="GO" id="GO:0005524">
    <property type="term" value="F:ATP binding"/>
    <property type="evidence" value="ECO:0007669"/>
    <property type="project" value="UniProtKB-UniRule"/>
</dbReference>